<dbReference type="InterPro" id="IPR029052">
    <property type="entry name" value="Metallo-depent_PP-like"/>
</dbReference>
<dbReference type="Pfam" id="PF16655">
    <property type="entry name" value="PhoD_N"/>
    <property type="match status" value="1"/>
</dbReference>
<evidence type="ECO:0000259" key="2">
    <source>
        <dbReference type="Pfam" id="PF09423"/>
    </source>
</evidence>
<protein>
    <submittedName>
        <fullName evidence="4">Alkaline phosphatase</fullName>
    </submittedName>
</protein>
<proteinExistence type="predicted"/>
<dbReference type="Gene3D" id="3.60.21.70">
    <property type="entry name" value="PhoD-like phosphatase"/>
    <property type="match status" value="1"/>
</dbReference>
<dbReference type="SUPFAM" id="SSF56300">
    <property type="entry name" value="Metallo-dependent phosphatases"/>
    <property type="match status" value="1"/>
</dbReference>
<dbReference type="GO" id="GO:0003993">
    <property type="term" value="F:acid phosphatase activity"/>
    <property type="evidence" value="ECO:0007669"/>
    <property type="project" value="InterPro"/>
</dbReference>
<keyword evidence="5" id="KW-1185">Reference proteome</keyword>
<feature type="domain" description="PhoD-like phosphatase metallophosphatase" evidence="2">
    <location>
        <begin position="124"/>
        <end position="287"/>
    </location>
</feature>
<dbReference type="GO" id="GO:0046872">
    <property type="term" value="F:metal ion binding"/>
    <property type="evidence" value="ECO:0007669"/>
    <property type="project" value="InterPro"/>
</dbReference>
<feature type="non-terminal residue" evidence="4">
    <location>
        <position position="1"/>
    </location>
</feature>
<dbReference type="PANTHER" id="PTHR43606:SF2">
    <property type="entry name" value="ALKALINE PHOSPHATASE FAMILY PROTEIN (AFU_ORTHOLOGUE AFUA_5G03860)"/>
    <property type="match status" value="1"/>
</dbReference>
<accession>A0A3A3YPB1</accession>
<comment type="caution">
    <text evidence="4">The sequence shown here is derived from an EMBL/GenBank/DDBJ whole genome shotgun (WGS) entry which is preliminary data.</text>
</comment>
<dbReference type="InterPro" id="IPR052900">
    <property type="entry name" value="Phospholipid_Metab_Enz"/>
</dbReference>
<dbReference type="InterPro" id="IPR008963">
    <property type="entry name" value="Purple_acid_Pase-like_N"/>
</dbReference>
<dbReference type="EMBL" id="QZEZ01000018">
    <property type="protein sequence ID" value="RJK92405.1"/>
    <property type="molecule type" value="Genomic_DNA"/>
</dbReference>
<evidence type="ECO:0000256" key="1">
    <source>
        <dbReference type="ARBA" id="ARBA00022729"/>
    </source>
</evidence>
<evidence type="ECO:0000313" key="4">
    <source>
        <dbReference type="EMBL" id="RJK92405.1"/>
    </source>
</evidence>
<dbReference type="Proteomes" id="UP000265614">
    <property type="component" value="Unassembled WGS sequence"/>
</dbReference>
<dbReference type="SUPFAM" id="SSF49363">
    <property type="entry name" value="Purple acid phosphatase, N-terminal domain"/>
    <property type="match status" value="1"/>
</dbReference>
<dbReference type="InterPro" id="IPR038607">
    <property type="entry name" value="PhoD-like_sf"/>
</dbReference>
<gene>
    <name evidence="4" type="ORF">D5H78_19000</name>
</gene>
<organism evidence="4 5">
    <name type="scientific">Vallicoccus soli</name>
    <dbReference type="NCBI Taxonomy" id="2339232"/>
    <lineage>
        <taxon>Bacteria</taxon>
        <taxon>Bacillati</taxon>
        <taxon>Actinomycetota</taxon>
        <taxon>Actinomycetes</taxon>
        <taxon>Motilibacterales</taxon>
        <taxon>Vallicoccaceae</taxon>
        <taxon>Vallicoccus</taxon>
    </lineage>
</organism>
<sequence length="287" mass="32670">GARSRRLVGDPFTLGVASGDPTPDGVVLWTRLALDPLAEDGHAAMPTRDVPVRWELATDARMRNVVRRGTTTARHTSAHAVHVLLRGLEPGREYHYRFRTGAHVSPLGRTRTAPAHRSAVPFTLAVASCAQYEHGWFTAYRRLAQDQPDLVLHLGDYFYEYQARDYLAPGGNVRDHAGPETTTLAGYRQRHAQYKADPDLQAAHAVAPWIPVWDDHELDNNWADETPEDDQTRPAFLARRRAAFQAYYENMPLRPTSTPRGIDLQLYRRLRWGRLATFHMLDTRQYR</sequence>
<reference evidence="4 5" key="1">
    <citation type="submission" date="2018-09" db="EMBL/GenBank/DDBJ databases">
        <title>YIM 75000 draft genome.</title>
        <authorList>
            <person name="Tang S."/>
            <person name="Feng Y."/>
        </authorList>
    </citation>
    <scope>NUCLEOTIDE SEQUENCE [LARGE SCALE GENOMIC DNA]</scope>
    <source>
        <strain evidence="4 5">YIM 75000</strain>
    </source>
</reference>
<dbReference type="CDD" id="cd07389">
    <property type="entry name" value="MPP_PhoD"/>
    <property type="match status" value="1"/>
</dbReference>
<feature type="non-terminal residue" evidence="4">
    <location>
        <position position="287"/>
    </location>
</feature>
<keyword evidence="1" id="KW-0732">Signal</keyword>
<name>A0A3A3YPB1_9ACTN</name>
<dbReference type="InterPro" id="IPR032093">
    <property type="entry name" value="PhoD_N"/>
</dbReference>
<dbReference type="PANTHER" id="PTHR43606">
    <property type="entry name" value="PHOSPHATASE, PUTATIVE (AFU_ORTHOLOGUE AFUA_6G08710)-RELATED"/>
    <property type="match status" value="1"/>
</dbReference>
<dbReference type="AlphaFoldDB" id="A0A3A3YPB1"/>
<feature type="domain" description="Phospholipase D N-terminal" evidence="3">
    <location>
        <begin position="14"/>
        <end position="112"/>
    </location>
</feature>
<evidence type="ECO:0000313" key="5">
    <source>
        <dbReference type="Proteomes" id="UP000265614"/>
    </source>
</evidence>
<dbReference type="InterPro" id="IPR018946">
    <property type="entry name" value="PhoD-like_MPP"/>
</dbReference>
<dbReference type="Pfam" id="PF09423">
    <property type="entry name" value="PhoD"/>
    <property type="match status" value="1"/>
</dbReference>
<dbReference type="Gene3D" id="2.60.40.380">
    <property type="entry name" value="Purple acid phosphatase-like, N-terminal"/>
    <property type="match status" value="1"/>
</dbReference>
<evidence type="ECO:0000259" key="3">
    <source>
        <dbReference type="Pfam" id="PF16655"/>
    </source>
</evidence>